<evidence type="ECO:0000313" key="2">
    <source>
        <dbReference type="Proteomes" id="UP001163324"/>
    </source>
</evidence>
<sequence>MKFTESILPLALFAAAEASPLAITADSTSVLPVPEPTIIKPPSYDWSEGWETKYPIHHSCNATLRAQLEIALDETMQLAQHARDHLLRFGHESELVTKYFGNGSTAYPAGWYDRVVAANKAGVIFRCDDPDRNCATQDGWAGHWRGENATSETVICDLSFEVRRPLSSVCGLGFTVANSALNTYWAVDLLHRVLHVPQISEGVVDHFAEDYADALRQAEEEPEKSAIDSDVLQFFAIEAWAYDIAAPGVGCTGEVEEEEPEDDAPEATETTSSVPSETSSAATECHTHDDGVVHCS</sequence>
<keyword evidence="2" id="KW-1185">Reference proteome</keyword>
<reference evidence="1" key="1">
    <citation type="submission" date="2022-10" db="EMBL/GenBank/DDBJ databases">
        <title>Complete Genome of Trichothecium roseum strain YXFP-22015, a Plant Pathogen Isolated from Citrus.</title>
        <authorList>
            <person name="Wang Y."/>
            <person name="Zhu L."/>
        </authorList>
    </citation>
    <scope>NUCLEOTIDE SEQUENCE</scope>
    <source>
        <strain evidence="1">YXFP-22015</strain>
    </source>
</reference>
<protein>
    <submittedName>
        <fullName evidence="1">Uncharacterized protein</fullName>
    </submittedName>
</protein>
<name>A0ACC0UW00_9HYPO</name>
<dbReference type="EMBL" id="CM047946">
    <property type="protein sequence ID" value="KAI9897407.1"/>
    <property type="molecule type" value="Genomic_DNA"/>
</dbReference>
<comment type="caution">
    <text evidence="1">The sequence shown here is derived from an EMBL/GenBank/DDBJ whole genome shotgun (WGS) entry which is preliminary data.</text>
</comment>
<gene>
    <name evidence="1" type="ORF">N3K66_007263</name>
</gene>
<organism evidence="1 2">
    <name type="scientific">Trichothecium roseum</name>
    <dbReference type="NCBI Taxonomy" id="47278"/>
    <lineage>
        <taxon>Eukaryota</taxon>
        <taxon>Fungi</taxon>
        <taxon>Dikarya</taxon>
        <taxon>Ascomycota</taxon>
        <taxon>Pezizomycotina</taxon>
        <taxon>Sordariomycetes</taxon>
        <taxon>Hypocreomycetidae</taxon>
        <taxon>Hypocreales</taxon>
        <taxon>Hypocreales incertae sedis</taxon>
        <taxon>Trichothecium</taxon>
    </lineage>
</organism>
<accession>A0ACC0UW00</accession>
<dbReference type="Proteomes" id="UP001163324">
    <property type="component" value="Chromosome 7"/>
</dbReference>
<evidence type="ECO:0000313" key="1">
    <source>
        <dbReference type="EMBL" id="KAI9897407.1"/>
    </source>
</evidence>
<proteinExistence type="predicted"/>